<evidence type="ECO:0000259" key="2">
    <source>
        <dbReference type="Pfam" id="PF22422"/>
    </source>
</evidence>
<dbReference type="InterPro" id="IPR031335">
    <property type="entry name" value="Glyco_hydro_63_C"/>
</dbReference>
<dbReference type="EMBL" id="NVUU01000031">
    <property type="protein sequence ID" value="PCI94898.1"/>
    <property type="molecule type" value="Genomic_DNA"/>
</dbReference>
<dbReference type="Proteomes" id="UP000217838">
    <property type="component" value="Unassembled WGS sequence"/>
</dbReference>
<dbReference type="Pfam" id="PF22422">
    <property type="entry name" value="MGH1-like_GH"/>
    <property type="match status" value="1"/>
</dbReference>
<dbReference type="Pfam" id="PF03200">
    <property type="entry name" value="Glyco_hydro_63"/>
    <property type="match status" value="1"/>
</dbReference>
<comment type="caution">
    <text evidence="3">The sequence shown here is derived from an EMBL/GenBank/DDBJ whole genome shotgun (WGS) entry which is preliminary data.</text>
</comment>
<dbReference type="PANTHER" id="PTHR10412:SF10">
    <property type="entry name" value="GLYCOSYL HYDROLASE FAMILY 63 C-TERMINAL DOMAIN-CONTAINING PROTEIN"/>
    <property type="match status" value="1"/>
</dbReference>
<name>A0A2A4YJ96_UNCAE</name>
<reference evidence="4" key="1">
    <citation type="submission" date="2017-08" db="EMBL/GenBank/DDBJ databases">
        <title>A dynamic microbial community with high functional redundancy inhabits the cold, oxic subseafloor aquifer.</title>
        <authorList>
            <person name="Tully B.J."/>
            <person name="Wheat C.G."/>
            <person name="Glazer B.T."/>
            <person name="Huber J.A."/>
        </authorList>
    </citation>
    <scope>NUCLEOTIDE SEQUENCE [LARGE SCALE GENOMIC DNA]</scope>
</reference>
<proteinExistence type="predicted"/>
<evidence type="ECO:0000259" key="1">
    <source>
        <dbReference type="Pfam" id="PF03200"/>
    </source>
</evidence>
<gene>
    <name evidence="3" type="ORF">COB11_03265</name>
</gene>
<dbReference type="GO" id="GO:0004573">
    <property type="term" value="F:Glc3Man9GlcNAc2 oligosaccharide glucosidase activity"/>
    <property type="evidence" value="ECO:0007669"/>
    <property type="project" value="InterPro"/>
</dbReference>
<dbReference type="InterPro" id="IPR012341">
    <property type="entry name" value="6hp_glycosidase-like_sf"/>
</dbReference>
<organism evidence="3 4">
    <name type="scientific">Aerophobetes bacterium</name>
    <dbReference type="NCBI Taxonomy" id="2030807"/>
    <lineage>
        <taxon>Bacteria</taxon>
        <taxon>Candidatus Aerophobota</taxon>
    </lineage>
</organism>
<evidence type="ECO:0000313" key="3">
    <source>
        <dbReference type="EMBL" id="PCI94898.1"/>
    </source>
</evidence>
<dbReference type="PANTHER" id="PTHR10412">
    <property type="entry name" value="MANNOSYL-OLIGOSACCHARIDE GLUCOSIDASE"/>
    <property type="match status" value="1"/>
</dbReference>
<feature type="domain" description="Mannosylglycerate hydrolase MGH1-like glycoside hydrolase" evidence="2">
    <location>
        <begin position="422"/>
        <end position="647"/>
    </location>
</feature>
<accession>A0A2A4YJ96</accession>
<sequence>MCVEIKRLEENEKRVKHWKKWGPYISERQWGTVREDYSEDGDAWAYFDFNQSHSRAYRWGEDGIAGISDNHQKLCFALSFWNGKDDILKERIFGLSNLQGNHGEDVKDYFYYLDSSPTHSYMKYLYKYPQGKFPYEDLINKNAKRDQTEREYELVDTGIFDDDEYFDIFIEYAKENVEDLFIYVTVHNRAKEEKTLHVLPTIWFRNTWAWQSDVQRPHLKIGMSGKEYASVVCEKKDFGEYVLYGETPDEILFTDNETNNNKLFNSENKSAHVKDAFHEYLIRDDKEAVNANLQGTKAAFVYKLTIPPGDSKRVILRLSDENAQKKPLSDARKVYKARLDDTNQFYEELLPKDLSNEHKMIERQAISGMLWSKQFYHYVMQDWIHGDKAVFTEKLIRQNVRNQDWPHIYNDDILSMPDKWEYPWFAAWDLAFHTIVLAMVDAEFAKRQLTLLTREWYMHPNGQLPAYEWNFDDVNPPVHAWAAWRVYKIEHKRRGRKDNHFLESVFQKLLLNFTWWVNREDEGGRNVFKGGFLGLDNISVFNRSEHIPEGGELYQSDATSWMGMFCLNMLTIALELAQTNPAYEDMASKFYEHFLYIAEAINFEDEAAPSLWDEEDGFYYDILAMPNGEVDRLKVKSLVGLIPLFAVATVEAEVLERFPGYNKRVNWFIKHRDDLCTKVACMRTPGVNGRRILAIVNREKLSKILKVMLDESEFLSPYGIRSIAHSHKDDPFVLKLNSHRYCVDYEPGESTNRLFGGNSNWRGPIWMPVNILIIESLQKFHHYYGDDFKVECPTGSGNMMNLWEVSQEISRRLINIYTQDSEGLRAVYKGNKKFQKDPHFKDYLFFHEYFHGDTGEGIGASHQTGWTGLIAKLIQQLGEHGGFIF</sequence>
<dbReference type="InterPro" id="IPR008928">
    <property type="entry name" value="6-hairpin_glycosidase_sf"/>
</dbReference>
<dbReference type="AlphaFoldDB" id="A0A2A4YJ96"/>
<dbReference type="Gene3D" id="1.50.10.10">
    <property type="match status" value="1"/>
</dbReference>
<evidence type="ECO:0000313" key="4">
    <source>
        <dbReference type="Proteomes" id="UP000217838"/>
    </source>
</evidence>
<feature type="domain" description="Glycosyl hydrolase family 63 C-terminal" evidence="1">
    <location>
        <begin position="697"/>
        <end position="874"/>
    </location>
</feature>
<dbReference type="SUPFAM" id="SSF48208">
    <property type="entry name" value="Six-hairpin glycosidases"/>
    <property type="match status" value="1"/>
</dbReference>
<dbReference type="InterPro" id="IPR054491">
    <property type="entry name" value="MGH1-like_GH"/>
</dbReference>
<dbReference type="GO" id="GO:0009311">
    <property type="term" value="P:oligosaccharide metabolic process"/>
    <property type="evidence" value="ECO:0007669"/>
    <property type="project" value="InterPro"/>
</dbReference>
<protein>
    <submittedName>
        <fullName evidence="3">Glucosidase</fullName>
    </submittedName>
</protein>
<dbReference type="InterPro" id="IPR004888">
    <property type="entry name" value="Glycoside_hydrolase_63"/>
</dbReference>